<proteinExistence type="predicted"/>
<accession>A0ABT8S1A5</accession>
<keyword evidence="4" id="KW-1185">Reference proteome</keyword>
<dbReference type="Proteomes" id="UP001169027">
    <property type="component" value="Unassembled WGS sequence"/>
</dbReference>
<feature type="transmembrane region" description="Helical" evidence="2">
    <location>
        <begin position="97"/>
        <end position="124"/>
    </location>
</feature>
<feature type="region of interest" description="Disordered" evidence="1">
    <location>
        <begin position="1"/>
        <end position="25"/>
    </location>
</feature>
<name>A0ABT8S1A5_9BURK</name>
<keyword evidence="2" id="KW-1133">Transmembrane helix</keyword>
<evidence type="ECO:0000313" key="4">
    <source>
        <dbReference type="Proteomes" id="UP001169027"/>
    </source>
</evidence>
<comment type="caution">
    <text evidence="3">The sequence shown here is derived from an EMBL/GenBank/DDBJ whole genome shotgun (WGS) entry which is preliminary data.</text>
</comment>
<dbReference type="InterPro" id="IPR025356">
    <property type="entry name" value="DUF4260"/>
</dbReference>
<feature type="compositionally biased region" description="Low complexity" evidence="1">
    <location>
        <begin position="1"/>
        <end position="12"/>
    </location>
</feature>
<reference evidence="3" key="1">
    <citation type="submission" date="2023-06" db="EMBL/GenBank/DDBJ databases">
        <authorList>
            <person name="Jiang Y."/>
            <person name="Liu Q."/>
        </authorList>
    </citation>
    <scope>NUCLEOTIDE SEQUENCE</scope>
    <source>
        <strain evidence="3">CGMCC 1.12090</strain>
    </source>
</reference>
<evidence type="ECO:0000313" key="3">
    <source>
        <dbReference type="EMBL" id="MDO1532278.1"/>
    </source>
</evidence>
<evidence type="ECO:0000256" key="1">
    <source>
        <dbReference type="SAM" id="MobiDB-lite"/>
    </source>
</evidence>
<keyword evidence="2" id="KW-0472">Membrane</keyword>
<dbReference type="RefSeq" id="WP_301806517.1">
    <property type="nucleotide sequence ID" value="NZ_JAUJZH010000004.1"/>
</dbReference>
<dbReference type="EMBL" id="JAUKVY010000004">
    <property type="protein sequence ID" value="MDO1532278.1"/>
    <property type="molecule type" value="Genomic_DNA"/>
</dbReference>
<evidence type="ECO:0000256" key="2">
    <source>
        <dbReference type="SAM" id="Phobius"/>
    </source>
</evidence>
<organism evidence="3 4">
    <name type="scientific">Variovorax ginsengisoli</name>
    <dbReference type="NCBI Taxonomy" id="363844"/>
    <lineage>
        <taxon>Bacteria</taxon>
        <taxon>Pseudomonadati</taxon>
        <taxon>Pseudomonadota</taxon>
        <taxon>Betaproteobacteria</taxon>
        <taxon>Burkholderiales</taxon>
        <taxon>Comamonadaceae</taxon>
        <taxon>Variovorax</taxon>
    </lineage>
</organism>
<dbReference type="Pfam" id="PF14079">
    <property type="entry name" value="DUF4260"/>
    <property type="match status" value="1"/>
</dbReference>
<protein>
    <submittedName>
        <fullName evidence="3">DUF4260 domain-containing protein</fullName>
    </submittedName>
</protein>
<sequence>MAEAPVAWGAAGRRPRPAESDAVPSAGAARGGVRLLLRLEGLVVLAASLAGYSQLGAGWGSFALMFLLPDLSWLGYLAGPRQGAAAYNAAHSYLGPVALLALGGLGGQPVALALGLIWCAHIGFDRMLGYGLKYASGFGHTHLGRLGPADPW</sequence>
<keyword evidence="2" id="KW-0812">Transmembrane</keyword>
<feature type="transmembrane region" description="Helical" evidence="2">
    <location>
        <begin position="42"/>
        <end position="68"/>
    </location>
</feature>
<gene>
    <name evidence="3" type="ORF">Q2T77_08255</name>
</gene>